<evidence type="ECO:0000313" key="2">
    <source>
        <dbReference type="EMBL" id="MEC4718408.1"/>
    </source>
</evidence>
<accession>A0ABU6J4G0</accession>
<keyword evidence="3" id="KW-1185">Reference proteome</keyword>
<dbReference type="InterPro" id="IPR029068">
    <property type="entry name" value="Glyas_Bleomycin-R_OHBP_Dase"/>
</dbReference>
<dbReference type="RefSeq" id="WP_326505131.1">
    <property type="nucleotide sequence ID" value="NZ_JAWIIV010000002.1"/>
</dbReference>
<gene>
    <name evidence="2" type="ORF">RY831_04575</name>
</gene>
<dbReference type="InterPro" id="IPR049789">
    <property type="entry name" value="ArsI/CadI-like"/>
</dbReference>
<reference evidence="2 3" key="1">
    <citation type="submission" date="2023-10" db="EMBL/GenBank/DDBJ databases">
        <title>Noviherbaspirillum sp. CPCC 100848 genome assembly.</title>
        <authorList>
            <person name="Li X.Y."/>
            <person name="Fang X.M."/>
        </authorList>
    </citation>
    <scope>NUCLEOTIDE SEQUENCE [LARGE SCALE GENOMIC DNA]</scope>
    <source>
        <strain evidence="2 3">CPCC 100848</strain>
    </source>
</reference>
<dbReference type="Proteomes" id="UP001352263">
    <property type="component" value="Unassembled WGS sequence"/>
</dbReference>
<dbReference type="InterPro" id="IPR037523">
    <property type="entry name" value="VOC_core"/>
</dbReference>
<organism evidence="2 3">
    <name type="scientific">Noviherbaspirillum album</name>
    <dbReference type="NCBI Taxonomy" id="3080276"/>
    <lineage>
        <taxon>Bacteria</taxon>
        <taxon>Pseudomonadati</taxon>
        <taxon>Pseudomonadota</taxon>
        <taxon>Betaproteobacteria</taxon>
        <taxon>Burkholderiales</taxon>
        <taxon>Oxalobacteraceae</taxon>
        <taxon>Noviherbaspirillum</taxon>
    </lineage>
</organism>
<proteinExistence type="predicted"/>
<dbReference type="InterPro" id="IPR052393">
    <property type="entry name" value="Cadmium-induced_rsp"/>
</dbReference>
<dbReference type="PROSITE" id="PS51819">
    <property type="entry name" value="VOC"/>
    <property type="match status" value="1"/>
</dbReference>
<protein>
    <submittedName>
        <fullName evidence="2">ArsI/CadI family heavy metal resistance metalloenzyme</fullName>
    </submittedName>
</protein>
<comment type="caution">
    <text evidence="2">The sequence shown here is derived from an EMBL/GenBank/DDBJ whole genome shotgun (WGS) entry which is preliminary data.</text>
</comment>
<dbReference type="PANTHER" id="PTHR41294">
    <property type="entry name" value="CADMIUM-INDUCED PROTEIN CADI"/>
    <property type="match status" value="1"/>
</dbReference>
<dbReference type="EMBL" id="JAWIIV010000002">
    <property type="protein sequence ID" value="MEC4718408.1"/>
    <property type="molecule type" value="Genomic_DNA"/>
</dbReference>
<sequence length="174" mass="18859">MKRLHVHVSVDNLDASIQFYTGMFAAEPTVVKTDYAKWMLDDPRVNFAISQRGAQTGLNHLGIQVESASELSEMQCRLGALRPGVTKEEGVACCYAKSDKYWVNDPSGIAWETFHTLDNIPVFGEPNKTSSPDAASTTETEACCVPLAKPRIKLSTEGPCCVPTTPKTTSGACC</sequence>
<dbReference type="PANTHER" id="PTHR41294:SF1">
    <property type="entry name" value="CADMIUM-INDUCED PROTEIN CADI"/>
    <property type="match status" value="1"/>
</dbReference>
<name>A0ABU6J4G0_9BURK</name>
<feature type="domain" description="VOC" evidence="1">
    <location>
        <begin position="2"/>
        <end position="116"/>
    </location>
</feature>
<dbReference type="SUPFAM" id="SSF54593">
    <property type="entry name" value="Glyoxalase/Bleomycin resistance protein/Dihydroxybiphenyl dioxygenase"/>
    <property type="match status" value="1"/>
</dbReference>
<evidence type="ECO:0000313" key="3">
    <source>
        <dbReference type="Proteomes" id="UP001352263"/>
    </source>
</evidence>
<dbReference type="NCBIfam" id="NF041414">
    <property type="entry name" value="ArsI_CadI_VOC"/>
    <property type="match status" value="1"/>
</dbReference>
<dbReference type="Gene3D" id="3.10.180.10">
    <property type="entry name" value="2,3-Dihydroxybiphenyl 1,2-Dioxygenase, domain 1"/>
    <property type="match status" value="1"/>
</dbReference>
<dbReference type="InterPro" id="IPR004360">
    <property type="entry name" value="Glyas_Fos-R_dOase_dom"/>
</dbReference>
<evidence type="ECO:0000259" key="1">
    <source>
        <dbReference type="PROSITE" id="PS51819"/>
    </source>
</evidence>
<dbReference type="Pfam" id="PF00903">
    <property type="entry name" value="Glyoxalase"/>
    <property type="match status" value="1"/>
</dbReference>